<keyword evidence="2" id="KW-0732">Signal</keyword>
<keyword evidence="4" id="KW-1185">Reference proteome</keyword>
<reference evidence="3 4" key="1">
    <citation type="submission" date="2020-08" db="EMBL/GenBank/DDBJ databases">
        <authorList>
            <person name="Seo M.-J."/>
        </authorList>
    </citation>
    <scope>NUCLEOTIDE SEQUENCE [LARGE SCALE GENOMIC DNA]</scope>
    <source>
        <strain evidence="3 4">KIGAM211</strain>
    </source>
</reference>
<evidence type="ECO:0000256" key="2">
    <source>
        <dbReference type="SAM" id="SignalP"/>
    </source>
</evidence>
<organism evidence="3 4">
    <name type="scientific">Nocardioides luti</name>
    <dbReference type="NCBI Taxonomy" id="2761101"/>
    <lineage>
        <taxon>Bacteria</taxon>
        <taxon>Bacillati</taxon>
        <taxon>Actinomycetota</taxon>
        <taxon>Actinomycetes</taxon>
        <taxon>Propionibacteriales</taxon>
        <taxon>Nocardioidaceae</taxon>
        <taxon>Nocardioides</taxon>
    </lineage>
</organism>
<feature type="signal peptide" evidence="2">
    <location>
        <begin position="1"/>
        <end position="19"/>
    </location>
</feature>
<accession>A0A7X0RJ69</accession>
<comment type="caution">
    <text evidence="3">The sequence shown here is derived from an EMBL/GenBank/DDBJ whole genome shotgun (WGS) entry which is preliminary data.</text>
</comment>
<feature type="compositionally biased region" description="Low complexity" evidence="1">
    <location>
        <begin position="36"/>
        <end position="52"/>
    </location>
</feature>
<sequence length="142" mass="14152">MRLTHRAAVLALVGSLVLAGCGSGDEPDAAATGPVSSAASADPSSARPSASSEGVSMNEAIPVVTLLSKNLEAYKTANGKYPKPGSPEYQQVVGIDQADGFTIQYGVDGAGAMTICASADGDSAGYASRTGEVTPGTRNGCR</sequence>
<dbReference type="PROSITE" id="PS51257">
    <property type="entry name" value="PROKAR_LIPOPROTEIN"/>
    <property type="match status" value="1"/>
</dbReference>
<dbReference type="AlphaFoldDB" id="A0A7X0RJ69"/>
<gene>
    <name evidence="3" type="ORF">H5V45_13130</name>
</gene>
<proteinExistence type="predicted"/>
<dbReference type="RefSeq" id="WP_185253344.1">
    <property type="nucleotide sequence ID" value="NZ_JACKXE010000001.1"/>
</dbReference>
<feature type="chain" id="PRO_5039443424" evidence="2">
    <location>
        <begin position="20"/>
        <end position="142"/>
    </location>
</feature>
<evidence type="ECO:0000313" key="3">
    <source>
        <dbReference type="EMBL" id="MBB6628265.1"/>
    </source>
</evidence>
<evidence type="ECO:0000256" key="1">
    <source>
        <dbReference type="SAM" id="MobiDB-lite"/>
    </source>
</evidence>
<feature type="region of interest" description="Disordered" evidence="1">
    <location>
        <begin position="27"/>
        <end position="55"/>
    </location>
</feature>
<protein>
    <submittedName>
        <fullName evidence="3">Uncharacterized protein</fullName>
    </submittedName>
</protein>
<evidence type="ECO:0000313" key="4">
    <source>
        <dbReference type="Proteomes" id="UP000523955"/>
    </source>
</evidence>
<dbReference type="EMBL" id="JACKXE010000001">
    <property type="protein sequence ID" value="MBB6628265.1"/>
    <property type="molecule type" value="Genomic_DNA"/>
</dbReference>
<name>A0A7X0RJ69_9ACTN</name>
<dbReference type="Proteomes" id="UP000523955">
    <property type="component" value="Unassembled WGS sequence"/>
</dbReference>